<sequence length="90" mass="9522">MRRKATVALVAIMVVFSLAGMAFAMHLITGEVIMAHPSTRILIIDAQGREVTFSVVEDAAMVLADLQSATKVVVSYEADGKLTAQSATKG</sequence>
<accession>A0AAJ1AJF1</accession>
<proteinExistence type="predicted"/>
<evidence type="ECO:0000313" key="2">
    <source>
        <dbReference type="Proteomes" id="UP001197609"/>
    </source>
</evidence>
<comment type="caution">
    <text evidence="1">The sequence shown here is derived from an EMBL/GenBank/DDBJ whole genome shotgun (WGS) entry which is preliminary data.</text>
</comment>
<name>A0AAJ1AJF1_9BACT</name>
<evidence type="ECO:0008006" key="3">
    <source>
        <dbReference type="Google" id="ProtNLM"/>
    </source>
</evidence>
<gene>
    <name evidence="1" type="ORF">K8G79_03915</name>
</gene>
<reference evidence="1 2" key="1">
    <citation type="journal article" date="2021" name="bioRxiv">
        <title>Unraveling nitrogen, sulfur and carbon metabolic pathways and microbial community transcriptional responses to substrate deprivation and toxicity stresses in a bioreactor mimicking anoxic brackish coastal sediment conditions.</title>
        <authorList>
            <person name="Martins P.D."/>
            <person name="Echeveste M.J."/>
            <person name="Arshad A."/>
            <person name="Kurth J."/>
            <person name="Ouboter H."/>
            <person name="Jetten M.S.M."/>
            <person name="Welte C.U."/>
        </authorList>
    </citation>
    <scope>NUCLEOTIDE SEQUENCE [LARGE SCALE GENOMIC DNA]</scope>
    <source>
        <strain evidence="1">MAG_38</strain>
    </source>
</reference>
<dbReference type="EMBL" id="JAIOIU010000040">
    <property type="protein sequence ID" value="MBZ0159272.1"/>
    <property type="molecule type" value="Genomic_DNA"/>
</dbReference>
<protein>
    <recommendedName>
        <fullName evidence="3">DUF1344 domain-containing protein</fullName>
    </recommendedName>
</protein>
<organism evidence="1 2">
    <name type="scientific">Candidatus Methylomirabilis tolerans</name>
    <dbReference type="NCBI Taxonomy" id="3123416"/>
    <lineage>
        <taxon>Bacteria</taxon>
        <taxon>Candidatus Methylomirabilota</taxon>
        <taxon>Candidatus Methylomirabilia</taxon>
        <taxon>Candidatus Methylomirabilales</taxon>
        <taxon>Candidatus Methylomirabilaceae</taxon>
        <taxon>Candidatus Methylomirabilis</taxon>
    </lineage>
</organism>
<dbReference type="AlphaFoldDB" id="A0AAJ1AJF1"/>
<evidence type="ECO:0000313" key="1">
    <source>
        <dbReference type="EMBL" id="MBZ0159272.1"/>
    </source>
</evidence>
<dbReference type="Proteomes" id="UP001197609">
    <property type="component" value="Unassembled WGS sequence"/>
</dbReference>